<keyword evidence="1 6" id="KW-0547">Nucleotide-binding</keyword>
<evidence type="ECO:0000256" key="3">
    <source>
        <dbReference type="ARBA" id="ARBA00022857"/>
    </source>
</evidence>
<dbReference type="Proteomes" id="UP001304125">
    <property type="component" value="Chromosome"/>
</dbReference>
<evidence type="ECO:0000313" key="8">
    <source>
        <dbReference type="EMBL" id="WNM25530.1"/>
    </source>
</evidence>
<feature type="binding site" evidence="6">
    <location>
        <position position="225"/>
    </location>
    <ligand>
        <name>(6S)-NADPHX</name>
        <dbReference type="ChEBI" id="CHEBI:64076"/>
    </ligand>
</feature>
<organism evidence="8 9">
    <name type="scientific">Demequina capsici</name>
    <dbReference type="NCBI Taxonomy" id="3075620"/>
    <lineage>
        <taxon>Bacteria</taxon>
        <taxon>Bacillati</taxon>
        <taxon>Actinomycetota</taxon>
        <taxon>Actinomycetes</taxon>
        <taxon>Micrococcales</taxon>
        <taxon>Demequinaceae</taxon>
        <taxon>Demequina</taxon>
    </lineage>
</organism>
<keyword evidence="4 6" id="KW-0520">NAD</keyword>
<dbReference type="NCBIfam" id="TIGR00196">
    <property type="entry name" value="yjeF_cterm"/>
    <property type="match status" value="1"/>
</dbReference>
<comment type="function">
    <text evidence="6">Catalyzes the dehydration of the S-form of NAD(P)HX at the expense of ADP, which is converted to AMP. Together with NAD(P)HX epimerase, which catalyzes the epimerization of the S- and R-forms, the enzyme allows the repair of both epimers of NAD(P)HX, a damaged form of NAD(P)H that is a result of enzymatic or heat-dependent hydration.</text>
</comment>
<evidence type="ECO:0000256" key="1">
    <source>
        <dbReference type="ARBA" id="ARBA00022741"/>
    </source>
</evidence>
<protein>
    <recommendedName>
        <fullName evidence="6">ADP-dependent (S)-NAD(P)H-hydrate dehydratase</fullName>
        <ecNumber evidence="6">4.2.1.136</ecNumber>
    </recommendedName>
    <alternativeName>
        <fullName evidence="6">ADP-dependent NAD(P)HX dehydratase</fullName>
    </alternativeName>
</protein>
<dbReference type="Pfam" id="PF01256">
    <property type="entry name" value="Carb_kinase"/>
    <property type="match status" value="1"/>
</dbReference>
<keyword evidence="3 6" id="KW-0521">NADP</keyword>
<evidence type="ECO:0000256" key="6">
    <source>
        <dbReference type="HAMAP-Rule" id="MF_01965"/>
    </source>
</evidence>
<dbReference type="CDD" id="cd01171">
    <property type="entry name" value="YXKO-related"/>
    <property type="match status" value="1"/>
</dbReference>
<feature type="binding site" evidence="6">
    <location>
        <position position="43"/>
    </location>
    <ligand>
        <name>(6S)-NADPHX</name>
        <dbReference type="ChEBI" id="CHEBI:64076"/>
    </ligand>
</feature>
<comment type="similarity">
    <text evidence="6">Belongs to the NnrD/CARKD family.</text>
</comment>
<feature type="binding site" evidence="6">
    <location>
        <position position="153"/>
    </location>
    <ligand>
        <name>(6S)-NADPHX</name>
        <dbReference type="ChEBI" id="CHEBI:64076"/>
    </ligand>
</feature>
<dbReference type="PANTHER" id="PTHR12592">
    <property type="entry name" value="ATP-DEPENDENT (S)-NAD(P)H-HYDRATE DEHYDRATASE FAMILY MEMBER"/>
    <property type="match status" value="1"/>
</dbReference>
<keyword evidence="5 6" id="KW-0456">Lyase</keyword>
<dbReference type="Gene3D" id="3.40.1190.20">
    <property type="match status" value="1"/>
</dbReference>
<dbReference type="GO" id="GO:0110051">
    <property type="term" value="P:metabolite repair"/>
    <property type="evidence" value="ECO:0007669"/>
    <property type="project" value="TreeGrafter"/>
</dbReference>
<comment type="catalytic activity">
    <reaction evidence="6">
        <text>(6S)-NADHX + ADP = AMP + phosphate + NADH + H(+)</text>
        <dbReference type="Rhea" id="RHEA:32223"/>
        <dbReference type="ChEBI" id="CHEBI:15378"/>
        <dbReference type="ChEBI" id="CHEBI:43474"/>
        <dbReference type="ChEBI" id="CHEBI:57945"/>
        <dbReference type="ChEBI" id="CHEBI:64074"/>
        <dbReference type="ChEBI" id="CHEBI:456215"/>
        <dbReference type="ChEBI" id="CHEBI:456216"/>
        <dbReference type="EC" id="4.2.1.136"/>
    </reaction>
</comment>
<dbReference type="EMBL" id="CP134879">
    <property type="protein sequence ID" value="WNM25530.1"/>
    <property type="molecule type" value="Genomic_DNA"/>
</dbReference>
<evidence type="ECO:0000256" key="4">
    <source>
        <dbReference type="ARBA" id="ARBA00023027"/>
    </source>
</evidence>
<dbReference type="GO" id="GO:0052856">
    <property type="term" value="F:NAD(P)HX epimerase activity"/>
    <property type="evidence" value="ECO:0007669"/>
    <property type="project" value="TreeGrafter"/>
</dbReference>
<feature type="binding site" evidence="6">
    <location>
        <position position="101"/>
    </location>
    <ligand>
        <name>(6S)-NADPHX</name>
        <dbReference type="ChEBI" id="CHEBI:64076"/>
    </ligand>
</feature>
<feature type="binding site" evidence="6">
    <location>
        <position position="224"/>
    </location>
    <ligand>
        <name>AMP</name>
        <dbReference type="ChEBI" id="CHEBI:456215"/>
    </ligand>
</feature>
<feature type="binding site" evidence="6">
    <location>
        <begin position="195"/>
        <end position="199"/>
    </location>
    <ligand>
        <name>AMP</name>
        <dbReference type="ChEBI" id="CHEBI:456215"/>
    </ligand>
</feature>
<evidence type="ECO:0000259" key="7">
    <source>
        <dbReference type="PROSITE" id="PS51383"/>
    </source>
</evidence>
<name>A0AA96J8J3_9MICO</name>
<dbReference type="RefSeq" id="WP_313500611.1">
    <property type="nucleotide sequence ID" value="NZ_CP134879.1"/>
</dbReference>
<dbReference type="GO" id="GO:0046496">
    <property type="term" value="P:nicotinamide nucleotide metabolic process"/>
    <property type="evidence" value="ECO:0007669"/>
    <property type="project" value="UniProtKB-UniRule"/>
</dbReference>
<comment type="subunit">
    <text evidence="6">Homotetramer.</text>
</comment>
<comment type="cofactor">
    <cofactor evidence="6">
        <name>Mg(2+)</name>
        <dbReference type="ChEBI" id="CHEBI:18420"/>
    </cofactor>
</comment>
<dbReference type="SUPFAM" id="SSF53613">
    <property type="entry name" value="Ribokinase-like"/>
    <property type="match status" value="1"/>
</dbReference>
<reference evidence="8 9" key="1">
    <citation type="submission" date="2023-09" db="EMBL/GenBank/DDBJ databases">
        <title>Demequina sp. a novel bacteria isolated from Capsicum annuum.</title>
        <authorList>
            <person name="Humaira Z."/>
            <person name="Lee J."/>
            <person name="Cho D."/>
        </authorList>
    </citation>
    <scope>NUCLEOTIDE SEQUENCE [LARGE SCALE GENOMIC DNA]</scope>
    <source>
        <strain evidence="8 9">OYTSA14</strain>
    </source>
</reference>
<evidence type="ECO:0000313" key="9">
    <source>
        <dbReference type="Proteomes" id="UP001304125"/>
    </source>
</evidence>
<dbReference type="GO" id="GO:0052855">
    <property type="term" value="F:ADP-dependent NAD(P)H-hydrate dehydratase activity"/>
    <property type="evidence" value="ECO:0007669"/>
    <property type="project" value="UniProtKB-UniRule"/>
</dbReference>
<dbReference type="PANTHER" id="PTHR12592:SF0">
    <property type="entry name" value="ATP-DEPENDENT (S)-NAD(P)H-HYDRATE DEHYDRATASE"/>
    <property type="match status" value="1"/>
</dbReference>
<dbReference type="EC" id="4.2.1.136" evidence="6"/>
<dbReference type="InterPro" id="IPR000631">
    <property type="entry name" value="CARKD"/>
</dbReference>
<dbReference type="AlphaFoldDB" id="A0AA96J8J3"/>
<dbReference type="HAMAP" id="MF_01965">
    <property type="entry name" value="NADHX_dehydratase"/>
    <property type="match status" value="1"/>
</dbReference>
<gene>
    <name evidence="6" type="primary">nnrD</name>
    <name evidence="8" type="ORF">RN606_05125</name>
</gene>
<sequence length="293" mass="29570">MVMGASVDEDDVVALWPRPLAEDDKYSRGVVGVVAGSDAYPGAAVLCVSGAARAGAGMVRYVGPRRAQDLVLATRPETVVHADADAVDRLPRAQAWTVGSGVADDAGQEAVIGAVLASGVPCVVDAGALEDCARARHSGSRRTPPDRVLMTPHEGELVRALGAIRHDVTAADVRHDRAGHARLLAEITRATVLLKGSRTLIASPGGSVRELPVATPWLATAGAGDVLAGIAGALLASGLDAADAGACAAWVHARAAAAAAGDDPLAPTGRGGPITAMDVAAAVPEVIRSLREP</sequence>
<keyword evidence="9" id="KW-1185">Reference proteome</keyword>
<dbReference type="InterPro" id="IPR029056">
    <property type="entry name" value="Ribokinase-like"/>
</dbReference>
<proteinExistence type="inferred from homology"/>
<dbReference type="PROSITE" id="PS51383">
    <property type="entry name" value="YJEF_C_3"/>
    <property type="match status" value="1"/>
</dbReference>
<evidence type="ECO:0000256" key="2">
    <source>
        <dbReference type="ARBA" id="ARBA00022840"/>
    </source>
</evidence>
<keyword evidence="2 6" id="KW-0067">ATP-binding</keyword>
<accession>A0AA96J8J3</accession>
<comment type="catalytic activity">
    <reaction evidence="6">
        <text>(6S)-NADPHX + ADP = AMP + phosphate + NADPH + H(+)</text>
        <dbReference type="Rhea" id="RHEA:32235"/>
        <dbReference type="ChEBI" id="CHEBI:15378"/>
        <dbReference type="ChEBI" id="CHEBI:43474"/>
        <dbReference type="ChEBI" id="CHEBI:57783"/>
        <dbReference type="ChEBI" id="CHEBI:64076"/>
        <dbReference type="ChEBI" id="CHEBI:456215"/>
        <dbReference type="ChEBI" id="CHEBI:456216"/>
        <dbReference type="EC" id="4.2.1.136"/>
    </reaction>
</comment>
<dbReference type="GO" id="GO:0005524">
    <property type="term" value="F:ATP binding"/>
    <property type="evidence" value="ECO:0007669"/>
    <property type="project" value="UniProtKB-KW"/>
</dbReference>
<evidence type="ECO:0000256" key="5">
    <source>
        <dbReference type="ARBA" id="ARBA00023239"/>
    </source>
</evidence>
<feature type="domain" description="YjeF C-terminal" evidence="7">
    <location>
        <begin position="8"/>
        <end position="290"/>
    </location>
</feature>